<gene>
    <name evidence="1" type="ORF">LOK49_LG02G02919</name>
</gene>
<reference evidence="1 2" key="1">
    <citation type="journal article" date="2022" name="Plant J.">
        <title>Chromosome-level genome of Camellia lanceoleosa provides a valuable resource for understanding genome evolution and self-incompatibility.</title>
        <authorList>
            <person name="Gong W."/>
            <person name="Xiao S."/>
            <person name="Wang L."/>
            <person name="Liao Z."/>
            <person name="Chang Y."/>
            <person name="Mo W."/>
            <person name="Hu G."/>
            <person name="Li W."/>
            <person name="Zhao G."/>
            <person name="Zhu H."/>
            <person name="Hu X."/>
            <person name="Ji K."/>
            <person name="Xiang X."/>
            <person name="Song Q."/>
            <person name="Yuan D."/>
            <person name="Jin S."/>
            <person name="Zhang L."/>
        </authorList>
    </citation>
    <scope>NUCLEOTIDE SEQUENCE [LARGE SCALE GENOMIC DNA]</scope>
    <source>
        <strain evidence="1">SQ_2022a</strain>
    </source>
</reference>
<proteinExistence type="predicted"/>
<evidence type="ECO:0000313" key="1">
    <source>
        <dbReference type="EMBL" id="KAI8026681.1"/>
    </source>
</evidence>
<dbReference type="Proteomes" id="UP001060215">
    <property type="component" value="Chromosome 3"/>
</dbReference>
<organism evidence="1 2">
    <name type="scientific">Camellia lanceoleosa</name>
    <dbReference type="NCBI Taxonomy" id="1840588"/>
    <lineage>
        <taxon>Eukaryota</taxon>
        <taxon>Viridiplantae</taxon>
        <taxon>Streptophyta</taxon>
        <taxon>Embryophyta</taxon>
        <taxon>Tracheophyta</taxon>
        <taxon>Spermatophyta</taxon>
        <taxon>Magnoliopsida</taxon>
        <taxon>eudicotyledons</taxon>
        <taxon>Gunneridae</taxon>
        <taxon>Pentapetalae</taxon>
        <taxon>asterids</taxon>
        <taxon>Ericales</taxon>
        <taxon>Theaceae</taxon>
        <taxon>Camellia</taxon>
    </lineage>
</organism>
<dbReference type="EMBL" id="CM045760">
    <property type="protein sequence ID" value="KAI8026681.1"/>
    <property type="molecule type" value="Genomic_DNA"/>
</dbReference>
<evidence type="ECO:0000313" key="2">
    <source>
        <dbReference type="Proteomes" id="UP001060215"/>
    </source>
</evidence>
<protein>
    <submittedName>
        <fullName evidence="1">Uncharacterized protein</fullName>
    </submittedName>
</protein>
<name>A0ACC0IRE4_9ERIC</name>
<accession>A0ACC0IRE4</accession>
<sequence length="79" mass="9241">MEISTQNSCNWELRGPPLTMGQTHFSQIQHQDGYNWQLFVSRVLKRHNLEIPTILLLHECVEEQVVQKLAHHPHSCAKK</sequence>
<keyword evidence="2" id="KW-1185">Reference proteome</keyword>
<comment type="caution">
    <text evidence="1">The sequence shown here is derived from an EMBL/GenBank/DDBJ whole genome shotgun (WGS) entry which is preliminary data.</text>
</comment>